<evidence type="ECO:0000256" key="1">
    <source>
        <dbReference type="ARBA" id="ARBA00012962"/>
    </source>
</evidence>
<dbReference type="Pfam" id="PF18317">
    <property type="entry name" value="SDH_C"/>
    <property type="match status" value="1"/>
</dbReference>
<dbReference type="GO" id="GO:0009073">
    <property type="term" value="P:aromatic amino acid family biosynthetic process"/>
    <property type="evidence" value="ECO:0007669"/>
    <property type="project" value="UniProtKB-KW"/>
</dbReference>
<dbReference type="InterPro" id="IPR011342">
    <property type="entry name" value="Shikimate_DH"/>
</dbReference>
<evidence type="ECO:0000259" key="7">
    <source>
        <dbReference type="Pfam" id="PF08501"/>
    </source>
</evidence>
<name>A0A382JWA6_9ZZZZ</name>
<keyword evidence="2" id="KW-0028">Amino-acid biosynthesis</keyword>
<evidence type="ECO:0000256" key="2">
    <source>
        <dbReference type="ARBA" id="ARBA00022605"/>
    </source>
</evidence>
<evidence type="ECO:0000256" key="4">
    <source>
        <dbReference type="ARBA" id="ARBA00023002"/>
    </source>
</evidence>
<dbReference type="Pfam" id="PF01488">
    <property type="entry name" value="Shikimate_DH"/>
    <property type="match status" value="1"/>
</dbReference>
<evidence type="ECO:0000256" key="5">
    <source>
        <dbReference type="ARBA" id="ARBA00023141"/>
    </source>
</evidence>
<dbReference type="GO" id="GO:0019632">
    <property type="term" value="P:shikimate metabolic process"/>
    <property type="evidence" value="ECO:0007669"/>
    <property type="project" value="InterPro"/>
</dbReference>
<reference evidence="9" key="1">
    <citation type="submission" date="2018-05" db="EMBL/GenBank/DDBJ databases">
        <authorList>
            <person name="Lanie J.A."/>
            <person name="Ng W.-L."/>
            <person name="Kazmierczak K.M."/>
            <person name="Andrzejewski T.M."/>
            <person name="Davidsen T.M."/>
            <person name="Wayne K.J."/>
            <person name="Tettelin H."/>
            <person name="Glass J.I."/>
            <person name="Rusch D."/>
            <person name="Podicherti R."/>
            <person name="Tsui H.-C.T."/>
            <person name="Winkler M.E."/>
        </authorList>
    </citation>
    <scope>NUCLEOTIDE SEQUENCE</scope>
</reference>
<dbReference type="InterPro" id="IPR022893">
    <property type="entry name" value="Shikimate_DH_fam"/>
</dbReference>
<evidence type="ECO:0000313" key="9">
    <source>
        <dbReference type="EMBL" id="SVC16804.1"/>
    </source>
</evidence>
<dbReference type="GO" id="GO:0008652">
    <property type="term" value="P:amino acid biosynthetic process"/>
    <property type="evidence" value="ECO:0007669"/>
    <property type="project" value="UniProtKB-KW"/>
</dbReference>
<evidence type="ECO:0000256" key="3">
    <source>
        <dbReference type="ARBA" id="ARBA00022857"/>
    </source>
</evidence>
<sequence>MTIDRRPPVSGATRLAAVIGDPVRHSLSPTLLGAAFAETGLDWAYVALEVADGSARGALDGMRALGISGLSVTMPHKAAVAAVVDRCTDDAAALGAVNCVVVEEGQLVGYNTDGGGFLDGLAHDSGMDVAGRRVVVLGAGGAARAVVQALAGAGASEVVVANRTVARAEEAAAMAGSAGRAVELSLGHPDGRLEGALVDALGGAELVVNATSVGMGGVSEMSTVDLPVDPALIGVGSVVVDLIYHPAETALMAAMRVRGIEAYGGLSMLVCQAARAFTLWTGVEAPVVAMHAAAQASLASR</sequence>
<feature type="domain" description="SDH C-terminal" evidence="8">
    <location>
        <begin position="265"/>
        <end position="295"/>
    </location>
</feature>
<dbReference type="NCBIfam" id="TIGR00507">
    <property type="entry name" value="aroE"/>
    <property type="match status" value="1"/>
</dbReference>
<dbReference type="InterPro" id="IPR041121">
    <property type="entry name" value="SDH_C"/>
</dbReference>
<dbReference type="Pfam" id="PF08501">
    <property type="entry name" value="Shikimate_dh_N"/>
    <property type="match status" value="1"/>
</dbReference>
<dbReference type="EC" id="1.1.1.25" evidence="1"/>
<dbReference type="InterPro" id="IPR046346">
    <property type="entry name" value="Aminoacid_DH-like_N_sf"/>
</dbReference>
<dbReference type="AlphaFoldDB" id="A0A382JWA6"/>
<keyword evidence="5" id="KW-0057">Aromatic amino acid biosynthesis</keyword>
<dbReference type="PANTHER" id="PTHR21089">
    <property type="entry name" value="SHIKIMATE DEHYDROGENASE"/>
    <property type="match status" value="1"/>
</dbReference>
<evidence type="ECO:0000259" key="8">
    <source>
        <dbReference type="Pfam" id="PF18317"/>
    </source>
</evidence>
<protein>
    <recommendedName>
        <fullName evidence="1">shikimate dehydrogenase (NADP(+))</fullName>
        <ecNumber evidence="1">1.1.1.25</ecNumber>
    </recommendedName>
</protein>
<dbReference type="InterPro" id="IPR013708">
    <property type="entry name" value="Shikimate_DH-bd_N"/>
</dbReference>
<evidence type="ECO:0000259" key="6">
    <source>
        <dbReference type="Pfam" id="PF01488"/>
    </source>
</evidence>
<feature type="domain" description="Shikimate dehydrogenase substrate binding N-terminal" evidence="7">
    <location>
        <begin position="18"/>
        <end position="100"/>
    </location>
</feature>
<dbReference type="GO" id="GO:0009423">
    <property type="term" value="P:chorismate biosynthetic process"/>
    <property type="evidence" value="ECO:0007669"/>
    <property type="project" value="UniProtKB-UniPathway"/>
</dbReference>
<dbReference type="GO" id="GO:0005829">
    <property type="term" value="C:cytosol"/>
    <property type="evidence" value="ECO:0007669"/>
    <property type="project" value="TreeGrafter"/>
</dbReference>
<keyword evidence="4" id="KW-0560">Oxidoreductase</keyword>
<dbReference type="SUPFAM" id="SSF53223">
    <property type="entry name" value="Aminoacid dehydrogenase-like, N-terminal domain"/>
    <property type="match status" value="1"/>
</dbReference>
<gene>
    <name evidence="9" type="ORF">METZ01_LOCUS269658</name>
</gene>
<dbReference type="CDD" id="cd01065">
    <property type="entry name" value="NAD_bind_Shikimate_DH"/>
    <property type="match status" value="1"/>
</dbReference>
<dbReference type="HAMAP" id="MF_00222">
    <property type="entry name" value="Shikimate_DH_AroE"/>
    <property type="match status" value="1"/>
</dbReference>
<keyword evidence="3" id="KW-0521">NADP</keyword>
<proteinExistence type="inferred from homology"/>
<dbReference type="Gene3D" id="3.40.50.10860">
    <property type="entry name" value="Leucine Dehydrogenase, chain A, domain 1"/>
    <property type="match status" value="1"/>
</dbReference>
<dbReference type="GO" id="GO:0050661">
    <property type="term" value="F:NADP binding"/>
    <property type="evidence" value="ECO:0007669"/>
    <property type="project" value="InterPro"/>
</dbReference>
<dbReference type="PANTHER" id="PTHR21089:SF1">
    <property type="entry name" value="BIFUNCTIONAL 3-DEHYDROQUINATE DEHYDRATASE_SHIKIMATE DEHYDROGENASE, CHLOROPLASTIC"/>
    <property type="match status" value="1"/>
</dbReference>
<dbReference type="UniPathway" id="UPA00053">
    <property type="reaction ID" value="UER00087"/>
</dbReference>
<organism evidence="9">
    <name type="scientific">marine metagenome</name>
    <dbReference type="NCBI Taxonomy" id="408172"/>
    <lineage>
        <taxon>unclassified sequences</taxon>
        <taxon>metagenomes</taxon>
        <taxon>ecological metagenomes</taxon>
    </lineage>
</organism>
<accession>A0A382JWA6</accession>
<dbReference type="InterPro" id="IPR036291">
    <property type="entry name" value="NAD(P)-bd_dom_sf"/>
</dbReference>
<dbReference type="GO" id="GO:0004764">
    <property type="term" value="F:shikimate 3-dehydrogenase (NADP+) activity"/>
    <property type="evidence" value="ECO:0007669"/>
    <property type="project" value="UniProtKB-EC"/>
</dbReference>
<dbReference type="EMBL" id="UINC01077051">
    <property type="protein sequence ID" value="SVC16804.1"/>
    <property type="molecule type" value="Genomic_DNA"/>
</dbReference>
<dbReference type="Gene3D" id="3.40.50.720">
    <property type="entry name" value="NAD(P)-binding Rossmann-like Domain"/>
    <property type="match status" value="1"/>
</dbReference>
<dbReference type="SUPFAM" id="SSF51735">
    <property type="entry name" value="NAD(P)-binding Rossmann-fold domains"/>
    <property type="match status" value="1"/>
</dbReference>
<feature type="domain" description="Quinate/shikimate 5-dehydrogenase/glutamyl-tRNA reductase" evidence="6">
    <location>
        <begin position="121"/>
        <end position="178"/>
    </location>
</feature>
<dbReference type="InterPro" id="IPR006151">
    <property type="entry name" value="Shikm_DH/Glu-tRNA_Rdtase"/>
</dbReference>